<evidence type="ECO:0000256" key="1">
    <source>
        <dbReference type="ARBA" id="ARBA00005265"/>
    </source>
</evidence>
<dbReference type="AlphaFoldDB" id="A0AAD3D7P2"/>
<feature type="region of interest" description="Disordered" evidence="13">
    <location>
        <begin position="479"/>
        <end position="503"/>
    </location>
</feature>
<organism evidence="15 16">
    <name type="scientific">Chaetoceros tenuissimus</name>
    <dbReference type="NCBI Taxonomy" id="426638"/>
    <lineage>
        <taxon>Eukaryota</taxon>
        <taxon>Sar</taxon>
        <taxon>Stramenopiles</taxon>
        <taxon>Ochrophyta</taxon>
        <taxon>Bacillariophyta</taxon>
        <taxon>Coscinodiscophyceae</taxon>
        <taxon>Chaetocerotophycidae</taxon>
        <taxon>Chaetocerotales</taxon>
        <taxon>Chaetocerotaceae</taxon>
        <taxon>Chaetoceros</taxon>
    </lineage>
</organism>
<evidence type="ECO:0000256" key="9">
    <source>
        <dbReference type="ARBA" id="ARBA00048165"/>
    </source>
</evidence>
<dbReference type="Proteomes" id="UP001054902">
    <property type="component" value="Unassembled WGS sequence"/>
</dbReference>
<feature type="region of interest" description="Disordered" evidence="13">
    <location>
        <begin position="66"/>
        <end position="93"/>
    </location>
</feature>
<dbReference type="EMBL" id="BLLK01000064">
    <property type="protein sequence ID" value="GFH59442.1"/>
    <property type="molecule type" value="Genomic_DNA"/>
</dbReference>
<feature type="compositionally biased region" description="Acidic residues" evidence="13">
    <location>
        <begin position="491"/>
        <end position="501"/>
    </location>
</feature>
<sequence>MSLENQEIPNQSEEGRCTFYNAKKKRHCRQLLSPHIPYPFSLEPDFKPLYCGNHGSMYSTLMKDRKRTKFQHDAQSKTNDVSSNSRKKGKRIPCPVDPSHYIYESNVDAHVKKCPMAVKANEEKSRGYYTENINAGGCGHFLFEFGKEPFMKKESVKRSVDAKDLVLRILGAYVKTFMKDRVEEFDNDDALISSLTFEDMYNAIECHDLYQEEEEGMNSMVSKHRVKIGGPKHMRQIGSIVGHVRRNNLLDSSIVLEMGAGRATTGFAVAGVCASTKTFHPSKFLINDTLDRSGMVKLVVVEKGGSRSKADAAFRRIQEDAARAKNSDADSDVAKIDGPSSSPLQDYFQPEYVDFHRIKCDLAHVSIPNAMKEVEKKSNSIPLCQEVSKSTMDQDRNILLIAKHLCGAGTDLALKSAEPIRDQVKGFVLATCCHGICVWNLYVGRDFLGNIMCVKDNDVFGESEFNYLRKWATGTVIGDPNKTSSSGADEVMQESSEEETKDQEHKILLDDDTNFQIGVSQIAKQLNLKCGPEGLGRACQRLIDFGRTQYMQKSLMTTQGSTKLFHYVDKSVTPQNAMLLGINSNF</sequence>
<dbReference type="InterPro" id="IPR007871">
    <property type="entry name" value="Methyltransferase_TRM13"/>
</dbReference>
<dbReference type="GO" id="GO:0106050">
    <property type="term" value="F:tRNA 2'-O-methyltransferase activity"/>
    <property type="evidence" value="ECO:0007669"/>
    <property type="project" value="UniProtKB-UniRule"/>
</dbReference>
<evidence type="ECO:0000259" key="14">
    <source>
        <dbReference type="PROSITE" id="PS51800"/>
    </source>
</evidence>
<evidence type="ECO:0000256" key="13">
    <source>
        <dbReference type="SAM" id="MobiDB-lite"/>
    </source>
</evidence>
<evidence type="ECO:0000256" key="8">
    <source>
        <dbReference type="ARBA" id="ARBA00022833"/>
    </source>
</evidence>
<dbReference type="GO" id="GO:0030488">
    <property type="term" value="P:tRNA methylation"/>
    <property type="evidence" value="ECO:0007669"/>
    <property type="project" value="InterPro"/>
</dbReference>
<dbReference type="Pfam" id="PF05206">
    <property type="entry name" value="TRM13"/>
    <property type="match status" value="1"/>
</dbReference>
<evidence type="ECO:0000256" key="6">
    <source>
        <dbReference type="ARBA" id="ARBA00022723"/>
    </source>
</evidence>
<evidence type="ECO:0000256" key="2">
    <source>
        <dbReference type="ARBA" id="ARBA00022603"/>
    </source>
</evidence>
<evidence type="ECO:0000256" key="10">
    <source>
        <dbReference type="ARBA" id="ARBA00048635"/>
    </source>
</evidence>
<keyword evidence="2 12" id="KW-0489">Methyltransferase</keyword>
<dbReference type="Pfam" id="PF05253">
    <property type="entry name" value="zf-U11-48K"/>
    <property type="match status" value="1"/>
</dbReference>
<evidence type="ECO:0000256" key="12">
    <source>
        <dbReference type="RuleBase" id="RU367103"/>
    </source>
</evidence>
<keyword evidence="5 12" id="KW-0819">tRNA processing</keyword>
<dbReference type="InterPro" id="IPR022776">
    <property type="entry name" value="TRM13/UPF0224_CHHC_Znf_dom"/>
</dbReference>
<dbReference type="PROSITE" id="PS51800">
    <property type="entry name" value="ZF_CHHC_U11_48K"/>
    <property type="match status" value="1"/>
</dbReference>
<dbReference type="PANTHER" id="PTHR12998:SF0">
    <property type="entry name" value="TRNA:M(4)X MODIFICATION ENZYME TRM13 HOMOLOG"/>
    <property type="match status" value="1"/>
</dbReference>
<gene>
    <name evidence="15" type="ORF">CTEN210_15918</name>
</gene>
<keyword evidence="4 12" id="KW-0949">S-adenosyl-L-methionine</keyword>
<keyword evidence="7 12" id="KW-0863">Zinc-finger</keyword>
<evidence type="ECO:0000256" key="11">
    <source>
        <dbReference type="ARBA" id="ARBA00049393"/>
    </source>
</evidence>
<proteinExistence type="inferred from homology"/>
<keyword evidence="6 12" id="KW-0479">Metal-binding</keyword>
<evidence type="ECO:0000313" key="15">
    <source>
        <dbReference type="EMBL" id="GFH59442.1"/>
    </source>
</evidence>
<evidence type="ECO:0000256" key="4">
    <source>
        <dbReference type="ARBA" id="ARBA00022691"/>
    </source>
</evidence>
<keyword evidence="16" id="KW-1185">Reference proteome</keyword>
<evidence type="ECO:0000313" key="16">
    <source>
        <dbReference type="Proteomes" id="UP001054902"/>
    </source>
</evidence>
<keyword evidence="3 12" id="KW-0808">Transferase</keyword>
<evidence type="ECO:0000256" key="3">
    <source>
        <dbReference type="ARBA" id="ARBA00022679"/>
    </source>
</evidence>
<accession>A0AAD3D7P2</accession>
<reference evidence="15 16" key="1">
    <citation type="journal article" date="2021" name="Sci. Rep.">
        <title>The genome of the diatom Chaetoceros tenuissimus carries an ancient integrated fragment of an extant virus.</title>
        <authorList>
            <person name="Hongo Y."/>
            <person name="Kimura K."/>
            <person name="Takaki Y."/>
            <person name="Yoshida Y."/>
            <person name="Baba S."/>
            <person name="Kobayashi G."/>
            <person name="Nagasaki K."/>
            <person name="Hano T."/>
            <person name="Tomaru Y."/>
        </authorList>
    </citation>
    <scope>NUCLEOTIDE SEQUENCE [LARGE SCALE GENOMIC DNA]</scope>
    <source>
        <strain evidence="15 16">NIES-3715</strain>
    </source>
</reference>
<comment type="function">
    <text evidence="12">tRNA methylase which 2'-O-methylates cytidine(4) in tRNA(Pro) and tRNA(Gly)(GCC), and adenosine(4) in tRNA(His).</text>
</comment>
<evidence type="ECO:0000256" key="5">
    <source>
        <dbReference type="ARBA" id="ARBA00022694"/>
    </source>
</evidence>
<dbReference type="GO" id="GO:0008270">
    <property type="term" value="F:zinc ion binding"/>
    <property type="evidence" value="ECO:0007669"/>
    <property type="project" value="UniProtKB-KW"/>
</dbReference>
<comment type="caution">
    <text evidence="15">The sequence shown here is derived from an EMBL/GenBank/DDBJ whole genome shotgun (WGS) entry which is preliminary data.</text>
</comment>
<dbReference type="InterPro" id="IPR039044">
    <property type="entry name" value="Trm13"/>
</dbReference>
<comment type="catalytic activity">
    <reaction evidence="9 12">
        <text>cytidine(4) in tRNA(Pro) + S-adenosyl-L-methionine = 2'-O-methylcytidine(4) in tRNA(Pro) + S-adenosyl-L-homocysteine + H(+)</text>
        <dbReference type="Rhea" id="RHEA:32767"/>
        <dbReference type="Rhea" id="RHEA-COMP:10397"/>
        <dbReference type="Rhea" id="RHEA-COMP:10398"/>
        <dbReference type="ChEBI" id="CHEBI:15378"/>
        <dbReference type="ChEBI" id="CHEBI:57856"/>
        <dbReference type="ChEBI" id="CHEBI:59789"/>
        <dbReference type="ChEBI" id="CHEBI:74495"/>
        <dbReference type="ChEBI" id="CHEBI:82748"/>
        <dbReference type="EC" id="2.1.1.225"/>
    </reaction>
</comment>
<name>A0AAD3D7P2_9STRA</name>
<evidence type="ECO:0000256" key="7">
    <source>
        <dbReference type="ARBA" id="ARBA00022771"/>
    </source>
</evidence>
<keyword evidence="8 12" id="KW-0862">Zinc</keyword>
<dbReference type="PANTHER" id="PTHR12998">
    <property type="entry name" value="TRNA:M(4)X MODIFICATION ENZYME TRM13 HOMOLOG"/>
    <property type="match status" value="1"/>
</dbReference>
<dbReference type="EC" id="2.1.1.225" evidence="12"/>
<protein>
    <recommendedName>
        <fullName evidence="12">tRNA:m(4)X modification enzyme TRM13</fullName>
        <ecNumber evidence="12">2.1.1.225</ecNumber>
    </recommendedName>
</protein>
<comment type="catalytic activity">
    <reaction evidence="10 12">
        <text>cytidine(4) in tRNA(Gly)(GCC) + S-adenosyl-L-methionine = 2'-O-methylcytidine(4) in tRNA(Gly)(GCC) + S-adenosyl-L-homocysteine + H(+)</text>
        <dbReference type="Rhea" id="RHEA:43192"/>
        <dbReference type="Rhea" id="RHEA-COMP:10399"/>
        <dbReference type="Rhea" id="RHEA-COMP:10400"/>
        <dbReference type="ChEBI" id="CHEBI:15378"/>
        <dbReference type="ChEBI" id="CHEBI:57856"/>
        <dbReference type="ChEBI" id="CHEBI:59789"/>
        <dbReference type="ChEBI" id="CHEBI:74495"/>
        <dbReference type="ChEBI" id="CHEBI:82748"/>
        <dbReference type="EC" id="2.1.1.225"/>
    </reaction>
</comment>
<comment type="similarity">
    <text evidence="1 12">Belongs to the methyltransferase TRM13 family.</text>
</comment>
<comment type="catalytic activity">
    <reaction evidence="11 12">
        <text>adenosine(4) in tRNA(His) + S-adenosyl-L-methionine = 2'-O-methyladenosine(4) in tRNA(His) + S-adenosyl-L-homocysteine + H(+)</text>
        <dbReference type="Rhea" id="RHEA:43196"/>
        <dbReference type="Rhea" id="RHEA-COMP:10401"/>
        <dbReference type="Rhea" id="RHEA-COMP:10402"/>
        <dbReference type="ChEBI" id="CHEBI:15378"/>
        <dbReference type="ChEBI" id="CHEBI:57856"/>
        <dbReference type="ChEBI" id="CHEBI:59789"/>
        <dbReference type="ChEBI" id="CHEBI:74411"/>
        <dbReference type="ChEBI" id="CHEBI:74477"/>
        <dbReference type="EC" id="2.1.1.225"/>
    </reaction>
</comment>
<feature type="domain" description="CHHC U11-48K-type" evidence="14">
    <location>
        <begin position="91"/>
        <end position="118"/>
    </location>
</feature>